<sequence>MELKEYFQSYENYFWEWTTDEDVPDASGYNENNLISFPDIGAVVYRPYLIEILKELQPVGLPILSPLLLALYATNEGYLDIKGIKKNLRKHPLATHEYVKHLIRPAFQFLETLKSLHNNYKKGRNRVLLLQTIFKYASNNVSEKQSEYILNEYLRNSRKIADSAKKIEITVSKFSKDLGILVALNEKFSSSQMIIQVMKGNLEIAEIEEEVIEEETTIETDKDFIQELIDEPKTFQVGSLIKRIWSGLKIPMRHLSPGKQPIGGVSDMTNKGDFSRMLLSEFANEDEVFMNRIANNEALYIQREIPPEENVFERIILIDTSLKNWGTPKVLAFASAIAVIKHPKAHSECKVFALGQNSIPIKLDKVEEVIDHLNIVSPVLEVSQSLEKFFSEEYTEKDLEVFFITNQENLENQKLQKVIHENRDRLKFLVTTSAEGELNFYKHHKGTRKHVQKIMLPLQELWANPPKKKQQQDQKSDSLGRKIEVPMNYPLLFPMPQNKIESFLLDGEFFILSSKKQLLKTYLSDNYYNKNYYSQYKTHRGCEVLFEDISIKPRGQFALAKNKQQQYILCQYQPDKKLISKLNINTGEYSELNLSSRKIHHSLHLIYFNKKFYLWEKDEDWILVFDVESNSALDVKNKRDIQKNNEKADSELQRLFSYYDDKILSNYDKIGINDDHLMVISKYELYSTENESILLQRNKVNISVYAQKIKNKFVFSEGSEIITDSRGILTFKSRNKTIPVFYLATTTDGFLAMASDTEFGGSEFYLPENTLLKIKTVSHMYSEYLEPFIHQIVEYGTEN</sequence>
<dbReference type="InterPro" id="IPR045554">
    <property type="entry name" value="bpX0"/>
</dbReference>
<evidence type="ECO:0000313" key="3">
    <source>
        <dbReference type="EMBL" id="MBD3904904.1"/>
    </source>
</evidence>
<dbReference type="AlphaFoldDB" id="A0A9Q3UU72"/>
<evidence type="ECO:0000259" key="1">
    <source>
        <dbReference type="Pfam" id="PF19915"/>
    </source>
</evidence>
<accession>A0A9Q3UU72</accession>
<feature type="domain" description="MoxR-vWA-beta-propeller ternary system" evidence="1">
    <location>
        <begin position="43"/>
        <end position="195"/>
    </location>
</feature>
<dbReference type="Proteomes" id="UP001107960">
    <property type="component" value="Unassembled WGS sequence"/>
</dbReference>
<reference evidence="3" key="3">
    <citation type="submission" date="2024-05" db="EMBL/GenBank/DDBJ databases">
        <title>Description of novel Chryseobacterium sp. strain C-2.</title>
        <authorList>
            <person name="Saticioglu I.B."/>
        </authorList>
    </citation>
    <scope>NUCLEOTIDE SEQUENCE</scope>
    <source>
        <strain evidence="3">C-2</strain>
    </source>
</reference>
<dbReference type="Pfam" id="PF19917">
    <property type="entry name" value="bpX1"/>
    <property type="match status" value="1"/>
</dbReference>
<gene>
    <name evidence="3" type="ORF">IEW27_09935</name>
    <name evidence="4" type="ORF">LNP80_09340</name>
</gene>
<reference evidence="5" key="2">
    <citation type="submission" date="2023-07" db="EMBL/GenBank/DDBJ databases">
        <title>Description of novel Chryseobacterium sp. strain C-2.</title>
        <authorList>
            <person name="Saticioglu I.B."/>
        </authorList>
    </citation>
    <scope>NUCLEOTIDE SEQUENCE [LARGE SCALE GENOMIC DNA]</scope>
    <source>
        <strain evidence="5">C-2</strain>
    </source>
</reference>
<dbReference type="InterPro" id="IPR045553">
    <property type="entry name" value="bpX1"/>
</dbReference>
<comment type="caution">
    <text evidence="4">The sequence shown here is derived from an EMBL/GenBank/DDBJ whole genome shotgun (WGS) entry which is preliminary data.</text>
</comment>
<evidence type="ECO:0000259" key="2">
    <source>
        <dbReference type="Pfam" id="PF19917"/>
    </source>
</evidence>
<dbReference type="EMBL" id="JACXXP010000009">
    <property type="protein sequence ID" value="MBD3904904.1"/>
    <property type="molecule type" value="Genomic_DNA"/>
</dbReference>
<protein>
    <submittedName>
        <fullName evidence="4">Uncharacterized protein</fullName>
    </submittedName>
</protein>
<dbReference type="EMBL" id="JAJJML010000001">
    <property type="protein sequence ID" value="MCC9034452.1"/>
    <property type="molecule type" value="Genomic_DNA"/>
</dbReference>
<proteinExistence type="predicted"/>
<evidence type="ECO:0000313" key="4">
    <source>
        <dbReference type="EMBL" id="MCC9034452.1"/>
    </source>
</evidence>
<dbReference type="RefSeq" id="WP_191179429.1">
    <property type="nucleotide sequence ID" value="NZ_JACXXP010000009.1"/>
</dbReference>
<reference evidence="4" key="1">
    <citation type="submission" date="2021-11" db="EMBL/GenBank/DDBJ databases">
        <title>Description of novel Chryseobacterium species.</title>
        <authorList>
            <person name="Saticioglu I.B."/>
            <person name="Ay H."/>
            <person name="Altun S."/>
            <person name="Duman M."/>
        </authorList>
    </citation>
    <scope>NUCLEOTIDE SEQUENCE</scope>
    <source>
        <strain evidence="4">C-39</strain>
    </source>
</reference>
<organism evidence="4 6">
    <name type="scientific">Chryseobacterium muglaense</name>
    <dbReference type="NCBI Taxonomy" id="2893752"/>
    <lineage>
        <taxon>Bacteria</taxon>
        <taxon>Pseudomonadati</taxon>
        <taxon>Bacteroidota</taxon>
        <taxon>Flavobacteriia</taxon>
        <taxon>Flavobacteriales</taxon>
        <taxon>Weeksellaceae</taxon>
        <taxon>Chryseobacterium group</taxon>
        <taxon>Chryseobacterium</taxon>
    </lineage>
</organism>
<dbReference type="Pfam" id="PF19915">
    <property type="entry name" value="bpX0"/>
    <property type="match status" value="1"/>
</dbReference>
<name>A0A9Q3UU72_9FLAO</name>
<evidence type="ECO:0000313" key="6">
    <source>
        <dbReference type="Proteomes" id="UP001107960"/>
    </source>
</evidence>
<evidence type="ECO:0000313" key="5">
    <source>
        <dbReference type="Proteomes" id="UP000603715"/>
    </source>
</evidence>
<keyword evidence="5" id="KW-1185">Reference proteome</keyword>
<dbReference type="Proteomes" id="UP000603715">
    <property type="component" value="Unassembled WGS sequence"/>
</dbReference>
<feature type="domain" description="MoxR-vWA-beta-propeller ternary system" evidence="2">
    <location>
        <begin position="710"/>
        <end position="792"/>
    </location>
</feature>